<name>D1NZM4_9GAMM</name>
<proteinExistence type="predicted"/>
<evidence type="ECO:0000313" key="2">
    <source>
        <dbReference type="Proteomes" id="UP000005512"/>
    </source>
</evidence>
<sequence length="40" mass="4544">MRSDHPLITSFLLSICSKMPEALTKVFEQMTDIQITTTLC</sequence>
<evidence type="ECO:0000313" key="1">
    <source>
        <dbReference type="EMBL" id="EFB73290.1"/>
    </source>
</evidence>
<dbReference type="HOGENOM" id="CLU_3294958_0_0_6"/>
<reference evidence="1" key="1">
    <citation type="submission" date="2009-12" db="EMBL/GenBank/DDBJ databases">
        <authorList>
            <person name="Weinstock G."/>
            <person name="Sodergren E."/>
            <person name="Clifton S."/>
            <person name="Fulton L."/>
            <person name="Fulton B."/>
            <person name="Courtney L."/>
            <person name="Fronick C."/>
            <person name="Harrison M."/>
            <person name="Strong C."/>
            <person name="Farmer C."/>
            <person name="Delahaunty K."/>
            <person name="Markovic C."/>
            <person name="Hall O."/>
            <person name="Minx P."/>
            <person name="Tomlinson C."/>
            <person name="Mitreva M."/>
            <person name="Nelson J."/>
            <person name="Hou S."/>
            <person name="Wollam A."/>
            <person name="Pepin K.H."/>
            <person name="Johnson M."/>
            <person name="Bhonagiri V."/>
            <person name="Nash W.E."/>
            <person name="Warren W."/>
            <person name="Chinwalla A."/>
            <person name="Mardis E.R."/>
            <person name="Wilson R.K."/>
        </authorList>
    </citation>
    <scope>NUCLEOTIDE SEQUENCE [LARGE SCALE GENOMIC DNA]</scope>
    <source>
        <strain evidence="1">DSM 4541</strain>
    </source>
</reference>
<gene>
    <name evidence="1" type="ORF">PROVRUST_05378</name>
</gene>
<comment type="caution">
    <text evidence="1">The sequence shown here is derived from an EMBL/GenBank/DDBJ whole genome shotgun (WGS) entry which is preliminary data.</text>
</comment>
<dbReference type="Proteomes" id="UP000005512">
    <property type="component" value="Unassembled WGS sequence"/>
</dbReference>
<protein>
    <submittedName>
        <fullName evidence="1">Uncharacterized protein</fullName>
    </submittedName>
</protein>
<dbReference type="AlphaFoldDB" id="D1NZM4"/>
<organism evidence="1 2">
    <name type="scientific">Providencia rustigianii DSM 4541</name>
    <dbReference type="NCBI Taxonomy" id="500637"/>
    <lineage>
        <taxon>Bacteria</taxon>
        <taxon>Pseudomonadati</taxon>
        <taxon>Pseudomonadota</taxon>
        <taxon>Gammaproteobacteria</taxon>
        <taxon>Enterobacterales</taxon>
        <taxon>Morganellaceae</taxon>
        <taxon>Providencia</taxon>
    </lineage>
</organism>
<accession>D1NZM4</accession>
<dbReference type="EMBL" id="ABXV02000013">
    <property type="protein sequence ID" value="EFB73290.1"/>
    <property type="molecule type" value="Genomic_DNA"/>
</dbReference>
<keyword evidence="2" id="KW-1185">Reference proteome</keyword>